<reference evidence="2 3" key="1">
    <citation type="submission" date="2018-08" db="EMBL/GenBank/DDBJ databases">
        <title>The metabolism and importance of syntrophic acetate oxidation coupled to methane or sulfide production in haloalkaline environments.</title>
        <authorList>
            <person name="Timmers P.H.A."/>
            <person name="Vavourakis C.D."/>
            <person name="Sorokin D.Y."/>
            <person name="Sinninghe Damste J.S."/>
            <person name="Muyzer G."/>
            <person name="Stams A.J.M."/>
            <person name="Plugge C.M."/>
        </authorList>
    </citation>
    <scope>NUCLEOTIDE SEQUENCE [LARGE SCALE GENOMIC DNA]</scope>
    <source>
        <strain evidence="2">MSAO_Arc3</strain>
    </source>
</reference>
<gene>
    <name evidence="2" type="ORF">D5R95_03000</name>
</gene>
<keyword evidence="1" id="KW-0472">Membrane</keyword>
<feature type="transmembrane region" description="Helical" evidence="1">
    <location>
        <begin position="12"/>
        <end position="35"/>
    </location>
</feature>
<dbReference type="Proteomes" id="UP000284763">
    <property type="component" value="Unassembled WGS sequence"/>
</dbReference>
<organism evidence="2 3">
    <name type="scientific">Methanosalsum natronophilum</name>
    <dbReference type="NCBI Taxonomy" id="768733"/>
    <lineage>
        <taxon>Archaea</taxon>
        <taxon>Methanobacteriati</taxon>
        <taxon>Methanobacteriota</taxon>
        <taxon>Stenosarchaea group</taxon>
        <taxon>Methanomicrobia</taxon>
        <taxon>Methanosarcinales</taxon>
        <taxon>Methanosarcinaceae</taxon>
        <taxon>Methanosalsum</taxon>
    </lineage>
</organism>
<evidence type="ECO:0008006" key="4">
    <source>
        <dbReference type="Google" id="ProtNLM"/>
    </source>
</evidence>
<evidence type="ECO:0000313" key="3">
    <source>
        <dbReference type="Proteomes" id="UP000284763"/>
    </source>
</evidence>
<dbReference type="AlphaFoldDB" id="A0A424Z234"/>
<dbReference type="EMBL" id="QZAB01000205">
    <property type="protein sequence ID" value="RQD88222.1"/>
    <property type="molecule type" value="Genomic_DNA"/>
</dbReference>
<sequence length="345" mass="37469">MFQKFLRSEKAVSSVVGMVLIIGLTITSIGIILIYSVPAIDGIENTVKVKNMEQSFSALDARMSEVTLGEAQSQVVDIPLMRGSLNINNPGTSDIESKLAIVIISTDADIYEKYMDSGLVWGAWDEYHENEIDFIISEMGSIEYTRGGHKVAYEGGGVWSQYPNGRSIMVSPPEFHYNGETLTLPIMNITGSGSISGNGDAGLSLTSDNAPDQLFPNNDSSNPLDADKILIYIKSEYYDAWASYANSQTYSSAVMDHENKTAVIELDVIPPMGRNSLSNFFKVGAVDDTVISPIHSFKLDFYGAGPSPSKGNPQSGLRTLNDNMTASSGSRSLEYHFHGKGNEVT</sequence>
<keyword evidence="1" id="KW-0812">Transmembrane</keyword>
<feature type="non-terminal residue" evidence="2">
    <location>
        <position position="345"/>
    </location>
</feature>
<name>A0A424Z234_9EURY</name>
<keyword evidence="1" id="KW-1133">Transmembrane helix</keyword>
<comment type="caution">
    <text evidence="2">The sequence shown here is derived from an EMBL/GenBank/DDBJ whole genome shotgun (WGS) entry which is preliminary data.</text>
</comment>
<accession>A0A424Z234</accession>
<protein>
    <recommendedName>
        <fullName evidence="4">Type IV pilin</fullName>
    </recommendedName>
</protein>
<dbReference type="Pfam" id="PF23960">
    <property type="entry name" value="DUF7289"/>
    <property type="match status" value="1"/>
</dbReference>
<dbReference type="InterPro" id="IPR055713">
    <property type="entry name" value="DUF7289"/>
</dbReference>
<proteinExistence type="predicted"/>
<evidence type="ECO:0000313" key="2">
    <source>
        <dbReference type="EMBL" id="RQD88222.1"/>
    </source>
</evidence>
<evidence type="ECO:0000256" key="1">
    <source>
        <dbReference type="SAM" id="Phobius"/>
    </source>
</evidence>